<dbReference type="RefSeq" id="XP_025412700.1">
    <property type="nucleotide sequence ID" value="XM_025556915.1"/>
</dbReference>
<dbReference type="AlphaFoldDB" id="A0A8B8FQT0"/>
<dbReference type="Proteomes" id="UP000694846">
    <property type="component" value="Unplaced"/>
</dbReference>
<dbReference type="GeneID" id="112685133"/>
<evidence type="ECO:0000313" key="2">
    <source>
        <dbReference type="RefSeq" id="XP_025412700.1"/>
    </source>
</evidence>
<protein>
    <submittedName>
        <fullName evidence="2">Uncharacterized protein LOC112685133</fullName>
    </submittedName>
</protein>
<proteinExistence type="predicted"/>
<name>A0A8B8FQT0_9HEMI</name>
<feature type="non-terminal residue" evidence="2">
    <location>
        <position position="1"/>
    </location>
</feature>
<reference evidence="2" key="1">
    <citation type="submission" date="2025-08" db="UniProtKB">
        <authorList>
            <consortium name="RefSeq"/>
        </authorList>
    </citation>
    <scope>IDENTIFICATION</scope>
    <source>
        <tissue evidence="2">Whole body</tissue>
    </source>
</reference>
<sequence>IKTVGGNTPKNHVSRVMSKLFTDKYGIECTWTGRGKNISTKIGDSDLIKIMKKSIQESCTNTIITNSEFEKVVSEWLRHANTRYNSLVFVEQIVEPLNHDACLIVKKYLEPKELTAKPISSIIRVAGMLEINRFKTLMIRL</sequence>
<gene>
    <name evidence="2" type="primary">LOC112685133</name>
</gene>
<accession>A0A8B8FQT0</accession>
<evidence type="ECO:0000313" key="1">
    <source>
        <dbReference type="Proteomes" id="UP000694846"/>
    </source>
</evidence>
<organism evidence="1 2">
    <name type="scientific">Sipha flava</name>
    <name type="common">yellow sugarcane aphid</name>
    <dbReference type="NCBI Taxonomy" id="143950"/>
    <lineage>
        <taxon>Eukaryota</taxon>
        <taxon>Metazoa</taxon>
        <taxon>Ecdysozoa</taxon>
        <taxon>Arthropoda</taxon>
        <taxon>Hexapoda</taxon>
        <taxon>Insecta</taxon>
        <taxon>Pterygota</taxon>
        <taxon>Neoptera</taxon>
        <taxon>Paraneoptera</taxon>
        <taxon>Hemiptera</taxon>
        <taxon>Sternorrhyncha</taxon>
        <taxon>Aphidomorpha</taxon>
        <taxon>Aphidoidea</taxon>
        <taxon>Aphididae</taxon>
        <taxon>Sipha</taxon>
    </lineage>
</organism>
<dbReference type="OrthoDB" id="6610387at2759"/>
<keyword evidence="1" id="KW-1185">Reference proteome</keyword>